<gene>
    <name evidence="2" type="ORF">OTK00_002014</name>
</gene>
<evidence type="ECO:0000313" key="2">
    <source>
        <dbReference type="EMBL" id="WAM33507.1"/>
    </source>
</evidence>
<dbReference type="RefSeq" id="WP_045168942.1">
    <property type="nucleotide sequence ID" value="NZ_CP113865.1"/>
</dbReference>
<dbReference type="NCBIfam" id="TIGR02893">
    <property type="entry name" value="spore_yabQ"/>
    <property type="match status" value="1"/>
</dbReference>
<protein>
    <submittedName>
        <fullName evidence="2">Spore cortex biosynthesis protein YabQ</fullName>
    </submittedName>
</protein>
<dbReference type="EMBL" id="CP113865">
    <property type="protein sequence ID" value="WAM33507.1"/>
    <property type="molecule type" value="Genomic_DNA"/>
</dbReference>
<accession>A0ABY7BKY3</accession>
<evidence type="ECO:0000313" key="3">
    <source>
        <dbReference type="Proteomes" id="UP001164909"/>
    </source>
</evidence>
<feature type="transmembrane region" description="Helical" evidence="1">
    <location>
        <begin position="41"/>
        <end position="62"/>
    </location>
</feature>
<dbReference type="Pfam" id="PF09578">
    <property type="entry name" value="Spore_YabQ"/>
    <property type="match status" value="1"/>
</dbReference>
<proteinExistence type="predicted"/>
<keyword evidence="1" id="KW-1133">Transmembrane helix</keyword>
<reference evidence="2" key="1">
    <citation type="submission" date="2022-12" db="EMBL/GenBank/DDBJ databases">
        <authorList>
            <person name="Bing R.G."/>
            <person name="Willard D.J."/>
            <person name="Manesh M.J.H."/>
            <person name="Laemthong T."/>
            <person name="Crosby J.R."/>
            <person name="Kelly R.M."/>
        </authorList>
    </citation>
    <scope>NUCLEOTIDE SEQUENCE</scope>
    <source>
        <strain evidence="2">DSM 8990</strain>
    </source>
</reference>
<feature type="transmembrane region" description="Helical" evidence="1">
    <location>
        <begin position="68"/>
        <end position="90"/>
    </location>
</feature>
<dbReference type="InterPro" id="IPR019074">
    <property type="entry name" value="YabQ"/>
</dbReference>
<sequence length="105" mass="12692">MQDVFKQLSDFFYCSIIGMVVGLIYDTFFFKKILKRRTRDLIFFISSTLSTVIIILGLYHINYYTIRWYTFLAICSGFWFYKSSISFLYIRILKKVNKILSFNKR</sequence>
<name>A0ABY7BKY3_9FIRM</name>
<organism evidence="2 3">
    <name type="scientific">Caldicellulosiruptor morganii</name>
    <dbReference type="NCBI Taxonomy" id="1387555"/>
    <lineage>
        <taxon>Bacteria</taxon>
        <taxon>Bacillati</taxon>
        <taxon>Bacillota</taxon>
        <taxon>Bacillota incertae sedis</taxon>
        <taxon>Caldicellulosiruptorales</taxon>
        <taxon>Caldicellulosiruptoraceae</taxon>
        <taxon>Caldicellulosiruptor</taxon>
    </lineage>
</organism>
<feature type="transmembrane region" description="Helical" evidence="1">
    <location>
        <begin position="12"/>
        <end position="29"/>
    </location>
</feature>
<evidence type="ECO:0000256" key="1">
    <source>
        <dbReference type="SAM" id="Phobius"/>
    </source>
</evidence>
<dbReference type="Proteomes" id="UP001164909">
    <property type="component" value="Chromosome"/>
</dbReference>
<keyword evidence="1" id="KW-0812">Transmembrane</keyword>
<keyword evidence="1" id="KW-0472">Membrane</keyword>
<keyword evidence="3" id="KW-1185">Reference proteome</keyword>